<dbReference type="PANTHER" id="PTHR48097">
    <property type="entry name" value="L-THREONINE ALDOLASE-RELATED"/>
    <property type="match status" value="1"/>
</dbReference>
<sequence length="350" mass="38303">MSTYHYYFRDDYSEGCHPNILKALQETALSQQIGYGNDDYSAEAKNLIKQLLPGHEADIHFVSGGTQANLIVIAAALRSYESVVSAQTGHINGHEGGAIEASGHRVEAITTIDGKLRVAQLSPLLTQLDVVGSTQPKMVYISNTTELGTVYSKAELAALSEFCRAQGWYLYLDGARLPAALTAPGNDLTLADVAELTDAFYIGGTKNGALLGEAIVITNPELKTGFKHYLKQKGAMLAKGRVLGLQFRELFRDNLIFDLAAHANARALAMVAAIESLGYTFMVPPASNQLFPVLPEPIIQELAKTYLFHRWQAVDERHTAIRLVTSWATPAAACDRFIDDLEQLTQTYQR</sequence>
<dbReference type="GO" id="GO:0016829">
    <property type="term" value="F:lyase activity"/>
    <property type="evidence" value="ECO:0007669"/>
    <property type="project" value="InterPro"/>
</dbReference>
<gene>
    <name evidence="5" type="ORF">SAMN05421740_108181</name>
</gene>
<dbReference type="RefSeq" id="WP_090607607.1">
    <property type="nucleotide sequence ID" value="NZ_FNZR01000008.1"/>
</dbReference>
<dbReference type="InterPro" id="IPR001597">
    <property type="entry name" value="ArAA_b-elim_lyase/Thr_aldolase"/>
</dbReference>
<proteinExistence type="inferred from homology"/>
<dbReference type="AlphaFoldDB" id="A0A1H7SA62"/>
<dbReference type="Pfam" id="PF01212">
    <property type="entry name" value="Beta_elim_lyase"/>
    <property type="match status" value="1"/>
</dbReference>
<comment type="similarity">
    <text evidence="2">Belongs to the threonine aldolase family.</text>
</comment>
<comment type="cofactor">
    <cofactor evidence="1">
        <name>pyridoxal 5'-phosphate</name>
        <dbReference type="ChEBI" id="CHEBI:597326"/>
    </cofactor>
</comment>
<dbReference type="Gene3D" id="3.90.1150.10">
    <property type="entry name" value="Aspartate Aminotransferase, domain 1"/>
    <property type="match status" value="1"/>
</dbReference>
<dbReference type="STRING" id="332977.SAMN05421740_108181"/>
<evidence type="ECO:0000313" key="6">
    <source>
        <dbReference type="Proteomes" id="UP000198916"/>
    </source>
</evidence>
<evidence type="ECO:0000256" key="3">
    <source>
        <dbReference type="ARBA" id="ARBA00022898"/>
    </source>
</evidence>
<keyword evidence="6" id="KW-1185">Reference proteome</keyword>
<reference evidence="6" key="1">
    <citation type="submission" date="2016-10" db="EMBL/GenBank/DDBJ databases">
        <authorList>
            <person name="Varghese N."/>
            <person name="Submissions S."/>
        </authorList>
    </citation>
    <scope>NUCLEOTIDE SEQUENCE [LARGE SCALE GENOMIC DNA]</scope>
    <source>
        <strain evidence="6">Jip14</strain>
    </source>
</reference>
<dbReference type="GO" id="GO:0006520">
    <property type="term" value="P:amino acid metabolic process"/>
    <property type="evidence" value="ECO:0007669"/>
    <property type="project" value="InterPro"/>
</dbReference>
<organism evidence="5 6">
    <name type="scientific">Parapedobacter koreensis</name>
    <dbReference type="NCBI Taxonomy" id="332977"/>
    <lineage>
        <taxon>Bacteria</taxon>
        <taxon>Pseudomonadati</taxon>
        <taxon>Bacteroidota</taxon>
        <taxon>Sphingobacteriia</taxon>
        <taxon>Sphingobacteriales</taxon>
        <taxon>Sphingobacteriaceae</taxon>
        <taxon>Parapedobacter</taxon>
    </lineage>
</organism>
<evidence type="ECO:0000256" key="1">
    <source>
        <dbReference type="ARBA" id="ARBA00001933"/>
    </source>
</evidence>
<dbReference type="EMBL" id="FNZR01000008">
    <property type="protein sequence ID" value="SEL69435.1"/>
    <property type="molecule type" value="Genomic_DNA"/>
</dbReference>
<keyword evidence="3" id="KW-0663">Pyridoxal phosphate</keyword>
<dbReference type="Proteomes" id="UP000198916">
    <property type="component" value="Unassembled WGS sequence"/>
</dbReference>
<name>A0A1H7SA62_9SPHI</name>
<feature type="domain" description="Aromatic amino acid beta-eliminating lyase/threonine aldolase" evidence="4">
    <location>
        <begin position="28"/>
        <end position="290"/>
    </location>
</feature>
<dbReference type="SUPFAM" id="SSF53383">
    <property type="entry name" value="PLP-dependent transferases"/>
    <property type="match status" value="1"/>
</dbReference>
<protein>
    <submittedName>
        <fullName evidence="5">L-threonine aldolase</fullName>
    </submittedName>
</protein>
<evidence type="ECO:0000259" key="4">
    <source>
        <dbReference type="Pfam" id="PF01212"/>
    </source>
</evidence>
<evidence type="ECO:0000313" key="5">
    <source>
        <dbReference type="EMBL" id="SEL69435.1"/>
    </source>
</evidence>
<dbReference type="PANTHER" id="PTHR48097:SF5">
    <property type="entry name" value="LOW SPECIFICITY L-THREONINE ALDOLASE"/>
    <property type="match status" value="1"/>
</dbReference>
<dbReference type="InterPro" id="IPR015424">
    <property type="entry name" value="PyrdxlP-dep_Trfase"/>
</dbReference>
<evidence type="ECO:0000256" key="2">
    <source>
        <dbReference type="ARBA" id="ARBA00006966"/>
    </source>
</evidence>
<dbReference type="InterPro" id="IPR015422">
    <property type="entry name" value="PyrdxlP-dep_Trfase_small"/>
</dbReference>
<accession>A0A1H7SA62</accession>
<dbReference type="Gene3D" id="3.40.640.10">
    <property type="entry name" value="Type I PLP-dependent aspartate aminotransferase-like (Major domain)"/>
    <property type="match status" value="1"/>
</dbReference>
<dbReference type="OrthoDB" id="9774495at2"/>
<dbReference type="InterPro" id="IPR015421">
    <property type="entry name" value="PyrdxlP-dep_Trfase_major"/>
</dbReference>